<reference evidence="1 2" key="1">
    <citation type="submission" date="2013-11" db="EMBL/GenBank/DDBJ databases">
        <title>Draft genome sequence and annotation of the entomopathogenic bacterium, Xenorhabdus cabanillasi strain JM26.</title>
        <authorList>
            <person name="Gualtieri M."/>
            <person name="Ogier J.C."/>
            <person name="Pages S."/>
            <person name="Givaudan A."/>
            <person name="Gaudriault S."/>
        </authorList>
    </citation>
    <scope>NUCLEOTIDE SEQUENCE [LARGE SCALE GENOMIC DNA]</scope>
    <source>
        <strain evidence="1 2">JM26</strain>
    </source>
</reference>
<organism evidence="1 2">
    <name type="scientific">Xenorhabdus cabanillasii JM26</name>
    <dbReference type="NCBI Taxonomy" id="1427517"/>
    <lineage>
        <taxon>Bacteria</taxon>
        <taxon>Pseudomonadati</taxon>
        <taxon>Pseudomonadota</taxon>
        <taxon>Gammaproteobacteria</taxon>
        <taxon>Enterobacterales</taxon>
        <taxon>Morganellaceae</taxon>
        <taxon>Xenorhabdus</taxon>
    </lineage>
</organism>
<accession>W1IQP1</accession>
<protein>
    <submittedName>
        <fullName evidence="1">Uncharacterized protein</fullName>
    </submittedName>
</protein>
<comment type="caution">
    <text evidence="1">The sequence shown here is derived from an EMBL/GenBank/DDBJ whole genome shotgun (WGS) entry which is preliminary data.</text>
</comment>
<dbReference type="InterPro" id="IPR029044">
    <property type="entry name" value="Nucleotide-diphossugar_trans"/>
</dbReference>
<dbReference type="AlphaFoldDB" id="W1IQP1"/>
<sequence length="398" mass="46203">MSVPKKIHYFWAGNKISKENLQNIIAMKVENPGFSLNLWVNNKSLIKETFDSLLNKLSLGEVFGYEFDKVQREYFESKDRSLIKQNGFFIRDIREAFKLLDEIFPILESMFYRNINGYYHNYALASDIARLVILYTEGGIYLDVDVKVKGIRFNKETRFDNINKEAKFKNINAPSGMAFGDASGKAWKKNSCLEGNAILAAPAKSIIVFKILNIINDKIKDNLKQKYVDINKKIPNPNRITPHHIIKPIHPKHMIQLKNFANPGQPISSLDKNNKIDRWEGVSKKYPDWGKDTWCASRVIPDFRFDAAVGNTGPTVYQEYLKEINREGKPEVPAHLRFEENGTEFFEKVDAYGKWRNTREPMIQQRGFRYDDTEFPSLSNFILGDAEIRMLLKKLKWV</sequence>
<evidence type="ECO:0000313" key="2">
    <source>
        <dbReference type="Proteomes" id="UP000019197"/>
    </source>
</evidence>
<proteinExistence type="predicted"/>
<dbReference type="Gene3D" id="3.90.550.20">
    <property type="match status" value="1"/>
</dbReference>
<dbReference type="SUPFAM" id="SSF53448">
    <property type="entry name" value="Nucleotide-diphospho-sugar transferases"/>
    <property type="match status" value="1"/>
</dbReference>
<name>W1IQP1_9GAMM</name>
<dbReference type="EMBL" id="CBXE010000021">
    <property type="protein sequence ID" value="CDL79535.1"/>
    <property type="molecule type" value="Genomic_DNA"/>
</dbReference>
<evidence type="ECO:0000313" key="1">
    <source>
        <dbReference type="EMBL" id="CDL79535.1"/>
    </source>
</evidence>
<dbReference type="Proteomes" id="UP000019197">
    <property type="component" value="Unassembled WGS sequence"/>
</dbReference>
<dbReference type="Pfam" id="PF04488">
    <property type="entry name" value="Gly_transf_sug"/>
    <property type="match status" value="1"/>
</dbReference>
<gene>
    <name evidence="1" type="ORF">XCR1_1170012</name>
</gene>
<dbReference type="RefSeq" id="WP_038260015.1">
    <property type="nucleotide sequence ID" value="NZ_CAWLVK010000021.1"/>
</dbReference>
<dbReference type="InterPro" id="IPR007577">
    <property type="entry name" value="GlycoTrfase_DXD_sugar-bd_CS"/>
</dbReference>